<dbReference type="Gene3D" id="1.25.40.10">
    <property type="entry name" value="Tetratricopeptide repeat domain"/>
    <property type="match status" value="2"/>
</dbReference>
<dbReference type="AlphaFoldDB" id="A1ZTC6"/>
<feature type="transmembrane region" description="Helical" evidence="6">
    <location>
        <begin position="379"/>
        <end position="399"/>
    </location>
</feature>
<keyword evidence="6" id="KW-0472">Membrane</keyword>
<evidence type="ECO:0000256" key="2">
    <source>
        <dbReference type="ARBA" id="ARBA00022490"/>
    </source>
</evidence>
<dbReference type="Proteomes" id="UP000004095">
    <property type="component" value="Unassembled WGS sequence"/>
</dbReference>
<gene>
    <name evidence="7" type="ORF">M23134_04626</name>
</gene>
<evidence type="ECO:0000256" key="5">
    <source>
        <dbReference type="ARBA" id="ARBA00038253"/>
    </source>
</evidence>
<comment type="similarity">
    <text evidence="5">Belongs to the Rap family.</text>
</comment>
<keyword evidence="2" id="KW-0963">Cytoplasm</keyword>
<reference evidence="7 8" key="1">
    <citation type="submission" date="2007-01" db="EMBL/GenBank/DDBJ databases">
        <authorList>
            <person name="Haygood M."/>
            <person name="Podell S."/>
            <person name="Anderson C."/>
            <person name="Hopkinson B."/>
            <person name="Roe K."/>
            <person name="Barbeau K."/>
            <person name="Gaasterland T."/>
            <person name="Ferriera S."/>
            <person name="Johnson J."/>
            <person name="Kravitz S."/>
            <person name="Beeson K."/>
            <person name="Sutton G."/>
            <person name="Rogers Y.-H."/>
            <person name="Friedman R."/>
            <person name="Frazier M."/>
            <person name="Venter J.C."/>
        </authorList>
    </citation>
    <scope>NUCLEOTIDE SEQUENCE [LARGE SCALE GENOMIC DNA]</scope>
    <source>
        <strain evidence="7 8">ATCC 23134</strain>
    </source>
</reference>
<keyword evidence="3" id="KW-0677">Repeat</keyword>
<comment type="caution">
    <text evidence="7">The sequence shown here is derived from an EMBL/GenBank/DDBJ whole genome shotgun (WGS) entry which is preliminary data.</text>
</comment>
<name>A1ZTC6_MICM2</name>
<protein>
    <submittedName>
        <fullName evidence="7">Tetratricopeptide repeat domain protein</fullName>
    </submittedName>
</protein>
<dbReference type="InterPro" id="IPR011990">
    <property type="entry name" value="TPR-like_helical_dom_sf"/>
</dbReference>
<dbReference type="EMBL" id="AAWS01000035">
    <property type="protein sequence ID" value="EAY26348.1"/>
    <property type="molecule type" value="Genomic_DNA"/>
</dbReference>
<dbReference type="InterPro" id="IPR019734">
    <property type="entry name" value="TPR_rpt"/>
</dbReference>
<evidence type="ECO:0000313" key="7">
    <source>
        <dbReference type="EMBL" id="EAY26348.1"/>
    </source>
</evidence>
<evidence type="ECO:0000256" key="4">
    <source>
        <dbReference type="ARBA" id="ARBA00022803"/>
    </source>
</evidence>
<accession>A1ZTC6</accession>
<dbReference type="GO" id="GO:0005737">
    <property type="term" value="C:cytoplasm"/>
    <property type="evidence" value="ECO:0007669"/>
    <property type="project" value="UniProtKB-SubCell"/>
</dbReference>
<sequence>MRVFWDDYTERMNKKNLKKPVLILFIGLCLITTLFTSLWAQPSSNYIDSLQQVLTVSEGKQRVDLLNELSDLNSRKELNEAITLAKEALQLSQKIKYPLGQAYASYNLGHHLISQGSYSQALDYLFVALKIYEQVDVAIKKAQVLRAIGHVYNGWQAHQKAVEYYKQQLKIGLEIKDTATIGSAYLNLSYAFVQSKKPNRAIQFIDESLKYSLATQDTLRIIIARANRADAYFQLGKRKKALQLLLEVHEWYKNHYYQDYEQYACADIAGVYLVENQLNNALIYATKGYLLAINSGSKPKAKEISDLLYKIHKRKGNTSKALHYLEKSRAYQDSILNDQKKNELASQDLLRLLEKYEVENKSLKEYRATNERFKTRRNVIGIFILFILAFVLVIGFLLYRNNKFNL</sequence>
<keyword evidence="6" id="KW-0812">Transmembrane</keyword>
<organism evidence="7 8">
    <name type="scientific">Microscilla marina ATCC 23134</name>
    <dbReference type="NCBI Taxonomy" id="313606"/>
    <lineage>
        <taxon>Bacteria</taxon>
        <taxon>Pseudomonadati</taxon>
        <taxon>Bacteroidota</taxon>
        <taxon>Cytophagia</taxon>
        <taxon>Cytophagales</taxon>
        <taxon>Microscillaceae</taxon>
        <taxon>Microscilla</taxon>
    </lineage>
</organism>
<dbReference type="PANTHER" id="PTHR46630">
    <property type="entry name" value="TETRATRICOPEPTIDE REPEAT PROTEIN 29"/>
    <property type="match status" value="1"/>
</dbReference>
<dbReference type="eggNOG" id="COG0457">
    <property type="taxonomic scope" value="Bacteria"/>
</dbReference>
<keyword evidence="4" id="KW-0802">TPR repeat</keyword>
<evidence type="ECO:0000313" key="8">
    <source>
        <dbReference type="Proteomes" id="UP000004095"/>
    </source>
</evidence>
<proteinExistence type="inferred from homology"/>
<comment type="subcellular location">
    <subcellularLocation>
        <location evidence="1">Cytoplasm</location>
    </subcellularLocation>
</comment>
<feature type="transmembrane region" description="Helical" evidence="6">
    <location>
        <begin position="21"/>
        <end position="40"/>
    </location>
</feature>
<dbReference type="SMART" id="SM00028">
    <property type="entry name" value="TPR"/>
    <property type="match status" value="4"/>
</dbReference>
<dbReference type="PANTHER" id="PTHR46630:SF1">
    <property type="entry name" value="TETRATRICOPEPTIDE REPEAT PROTEIN 29"/>
    <property type="match status" value="1"/>
</dbReference>
<evidence type="ECO:0000256" key="3">
    <source>
        <dbReference type="ARBA" id="ARBA00022737"/>
    </source>
</evidence>
<dbReference type="InterPro" id="IPR051476">
    <property type="entry name" value="Bac_ResReg_Asp_Phosphatase"/>
</dbReference>
<dbReference type="SUPFAM" id="SSF48452">
    <property type="entry name" value="TPR-like"/>
    <property type="match status" value="2"/>
</dbReference>
<keyword evidence="8" id="KW-1185">Reference proteome</keyword>
<keyword evidence="6" id="KW-1133">Transmembrane helix</keyword>
<evidence type="ECO:0000256" key="1">
    <source>
        <dbReference type="ARBA" id="ARBA00004496"/>
    </source>
</evidence>
<evidence type="ECO:0000256" key="6">
    <source>
        <dbReference type="SAM" id="Phobius"/>
    </source>
</evidence>